<evidence type="ECO:0000259" key="8">
    <source>
        <dbReference type="Pfam" id="PF16198"/>
    </source>
</evidence>
<dbReference type="Proteomes" id="UP000243745">
    <property type="component" value="Unassembled WGS sequence"/>
</dbReference>
<evidence type="ECO:0000313" key="10">
    <source>
        <dbReference type="Proteomes" id="UP000243745"/>
    </source>
</evidence>
<dbReference type="InterPro" id="IPR014780">
    <property type="entry name" value="tRNA_psdUridine_synth_TruB"/>
</dbReference>
<dbReference type="SUPFAM" id="SSF55120">
    <property type="entry name" value="Pseudouridine synthase"/>
    <property type="match status" value="1"/>
</dbReference>
<dbReference type="AlphaFoldDB" id="A0A662ZEE5"/>
<dbReference type="Gene3D" id="3.30.2350.10">
    <property type="entry name" value="Pseudouridine synthase"/>
    <property type="match status" value="1"/>
</dbReference>
<dbReference type="EC" id="5.4.99.25" evidence="5"/>
<dbReference type="Gene3D" id="2.30.130.10">
    <property type="entry name" value="PUA domain"/>
    <property type="match status" value="1"/>
</dbReference>
<dbReference type="GO" id="GO:0031119">
    <property type="term" value="P:tRNA pseudouridine synthesis"/>
    <property type="evidence" value="ECO:0007669"/>
    <property type="project" value="UniProtKB-UniRule"/>
</dbReference>
<dbReference type="InterPro" id="IPR036974">
    <property type="entry name" value="PUA_sf"/>
</dbReference>
<evidence type="ECO:0000256" key="5">
    <source>
        <dbReference type="HAMAP-Rule" id="MF_01080"/>
    </source>
</evidence>
<dbReference type="CDD" id="cd02573">
    <property type="entry name" value="PseudoU_synth_EcTruB"/>
    <property type="match status" value="1"/>
</dbReference>
<keyword evidence="10" id="KW-1185">Reference proteome</keyword>
<dbReference type="InterPro" id="IPR032819">
    <property type="entry name" value="TruB_C"/>
</dbReference>
<dbReference type="GO" id="GO:0160148">
    <property type="term" value="F:tRNA pseudouridine(55) synthase activity"/>
    <property type="evidence" value="ECO:0007669"/>
    <property type="project" value="UniProtKB-EC"/>
</dbReference>
<dbReference type="GO" id="GO:1990481">
    <property type="term" value="P:mRNA pseudouridine synthesis"/>
    <property type="evidence" value="ECO:0007669"/>
    <property type="project" value="TreeGrafter"/>
</dbReference>
<dbReference type="Pfam" id="PF09157">
    <property type="entry name" value="TruB-C_2"/>
    <property type="match status" value="1"/>
</dbReference>
<keyword evidence="4 5" id="KW-0413">Isomerase</keyword>
<evidence type="ECO:0000259" key="6">
    <source>
        <dbReference type="Pfam" id="PF01509"/>
    </source>
</evidence>
<dbReference type="HAMAP" id="MF_01080">
    <property type="entry name" value="TruB_bact"/>
    <property type="match status" value="1"/>
</dbReference>
<comment type="similarity">
    <text evidence="2 5">Belongs to the pseudouridine synthase TruB family. Type 1 subfamily.</text>
</comment>
<dbReference type="EMBL" id="FOXF01000003">
    <property type="protein sequence ID" value="SFP03820.1"/>
    <property type="molecule type" value="Genomic_DNA"/>
</dbReference>
<protein>
    <recommendedName>
        <fullName evidence="5">tRNA pseudouridine synthase B</fullName>
        <ecNumber evidence="5">5.4.99.25</ecNumber>
    </recommendedName>
    <alternativeName>
        <fullName evidence="5">tRNA pseudouridine(55) synthase</fullName>
        <shortName evidence="5">Psi55 synthase</shortName>
    </alternativeName>
    <alternativeName>
        <fullName evidence="5">tRNA pseudouridylate synthase</fullName>
    </alternativeName>
    <alternativeName>
        <fullName evidence="5">tRNA-uridine isomerase</fullName>
    </alternativeName>
</protein>
<accession>A0A662ZEE5</accession>
<reference evidence="9 10" key="1">
    <citation type="submission" date="2016-10" db="EMBL/GenBank/DDBJ databases">
        <authorList>
            <person name="Varghese N."/>
            <person name="Submissions S."/>
        </authorList>
    </citation>
    <scope>NUCLEOTIDE SEQUENCE [LARGE SCALE GENOMIC DNA]</scope>
    <source>
        <strain evidence="9 10">DSM 1361</strain>
    </source>
</reference>
<evidence type="ECO:0000313" key="9">
    <source>
        <dbReference type="EMBL" id="SFP03820.1"/>
    </source>
</evidence>
<dbReference type="NCBIfam" id="TIGR00431">
    <property type="entry name" value="TruB"/>
    <property type="match status" value="1"/>
</dbReference>
<evidence type="ECO:0000256" key="3">
    <source>
        <dbReference type="ARBA" id="ARBA00022694"/>
    </source>
</evidence>
<evidence type="ECO:0000256" key="2">
    <source>
        <dbReference type="ARBA" id="ARBA00005642"/>
    </source>
</evidence>
<feature type="domain" description="tRNA pseudouridine synthase II TruB subfamily 1 C-terminal" evidence="7">
    <location>
        <begin position="256"/>
        <end position="320"/>
    </location>
</feature>
<dbReference type="Pfam" id="PF01509">
    <property type="entry name" value="TruB_N"/>
    <property type="match status" value="1"/>
</dbReference>
<comment type="catalytic activity">
    <reaction evidence="1 5">
        <text>uridine(55) in tRNA = pseudouridine(55) in tRNA</text>
        <dbReference type="Rhea" id="RHEA:42532"/>
        <dbReference type="Rhea" id="RHEA-COMP:10101"/>
        <dbReference type="Rhea" id="RHEA-COMP:10102"/>
        <dbReference type="ChEBI" id="CHEBI:65314"/>
        <dbReference type="ChEBI" id="CHEBI:65315"/>
        <dbReference type="EC" id="5.4.99.25"/>
    </reaction>
</comment>
<dbReference type="InterPro" id="IPR020103">
    <property type="entry name" value="PsdUridine_synth_cat_dom_sf"/>
</dbReference>
<dbReference type="GO" id="GO:0003723">
    <property type="term" value="F:RNA binding"/>
    <property type="evidence" value="ECO:0007669"/>
    <property type="project" value="InterPro"/>
</dbReference>
<comment type="function">
    <text evidence="5">Responsible for synthesis of pseudouridine from uracil-55 in the psi GC loop of transfer RNAs.</text>
</comment>
<keyword evidence="3 5" id="KW-0819">tRNA processing</keyword>
<proteinExistence type="inferred from homology"/>
<dbReference type="InterPro" id="IPR002501">
    <property type="entry name" value="PsdUridine_synth_N"/>
</dbReference>
<evidence type="ECO:0000259" key="7">
    <source>
        <dbReference type="Pfam" id="PF09157"/>
    </source>
</evidence>
<organism evidence="9 10">
    <name type="scientific">Ruminobacter amylophilus</name>
    <dbReference type="NCBI Taxonomy" id="867"/>
    <lineage>
        <taxon>Bacteria</taxon>
        <taxon>Pseudomonadati</taxon>
        <taxon>Pseudomonadota</taxon>
        <taxon>Gammaproteobacteria</taxon>
        <taxon>Aeromonadales</taxon>
        <taxon>Succinivibrionaceae</taxon>
        <taxon>Ruminobacter</taxon>
    </lineage>
</organism>
<evidence type="ECO:0000256" key="1">
    <source>
        <dbReference type="ARBA" id="ARBA00000385"/>
    </source>
</evidence>
<dbReference type="FunFam" id="3.30.2350.10:FF:000011">
    <property type="entry name" value="tRNA pseudouridine synthase B"/>
    <property type="match status" value="1"/>
</dbReference>
<dbReference type="PANTHER" id="PTHR13767">
    <property type="entry name" value="TRNA-PSEUDOURIDINE SYNTHASE"/>
    <property type="match status" value="1"/>
</dbReference>
<feature type="domain" description="tRNA pseudouridylate synthase B C-terminal" evidence="8">
    <location>
        <begin position="185"/>
        <end position="252"/>
    </location>
</feature>
<dbReference type="CDD" id="cd21152">
    <property type="entry name" value="PUA_TruB_bacterial"/>
    <property type="match status" value="1"/>
</dbReference>
<name>A0A662ZEE5_9GAMM</name>
<feature type="active site" description="Nucleophile" evidence="5">
    <location>
        <position position="46"/>
    </location>
</feature>
<evidence type="ECO:0000256" key="4">
    <source>
        <dbReference type="ARBA" id="ARBA00023235"/>
    </source>
</evidence>
<dbReference type="RefSeq" id="WP_093140190.1">
    <property type="nucleotide sequence ID" value="NZ_FOXF01000003.1"/>
</dbReference>
<dbReference type="PANTHER" id="PTHR13767:SF2">
    <property type="entry name" value="PSEUDOURIDYLATE SYNTHASE TRUB1"/>
    <property type="match status" value="1"/>
</dbReference>
<feature type="domain" description="Pseudouridine synthase II N-terminal" evidence="6">
    <location>
        <begin position="31"/>
        <end position="184"/>
    </location>
</feature>
<sequence length="338" mass="37494">MPRRSKRDISGILLLNKPQGITSNDAMIRIRGIFHAQKAGHTGALDPLATGMLPICLGEATKFAQFLLDSDKEYEVTARFGQRTTTSDAEGELVSSSPVHFSKAELLKAMAGLTGTIEQVPSIYSALKYQGRPYYEYARKGIDIPREARTITIYSFDLEDDFEVAEGDIFDIRMKVSCSKGTYIRTLIDDLGEVLGCGAHVIRLNRTRVSTYPVDRMVSFEDLNAIVDEAHSKGLTAFSTLDNLLLPVDTAVSALPEIELDEIQGRDIMMGKRIKVTPVNMLTSDLQPIRIYVGLNDGSDRRFIGVGEIRYDHLAPKRLISTAKLDDVAELVSEEIFE</sequence>
<dbReference type="InterPro" id="IPR015240">
    <property type="entry name" value="tRNA_sdUridine_synth_fam1_C"/>
</dbReference>
<dbReference type="Pfam" id="PF16198">
    <property type="entry name" value="TruB_C_2"/>
    <property type="match status" value="1"/>
</dbReference>
<gene>
    <name evidence="5" type="primary">truB</name>
    <name evidence="9" type="ORF">SAMN02910344_00263</name>
</gene>
<dbReference type="OrthoDB" id="9802309at2"/>